<accession>A0A016RT42</accession>
<comment type="caution">
    <text evidence="2">The sequence shown here is derived from an EMBL/GenBank/DDBJ whole genome shotgun (WGS) entry which is preliminary data.</text>
</comment>
<gene>
    <name evidence="2" type="primary">Acey_s0382.g374</name>
    <name evidence="2" type="ORF">Y032_0382g374</name>
</gene>
<organism evidence="2 3">
    <name type="scientific">Ancylostoma ceylanicum</name>
    <dbReference type="NCBI Taxonomy" id="53326"/>
    <lineage>
        <taxon>Eukaryota</taxon>
        <taxon>Metazoa</taxon>
        <taxon>Ecdysozoa</taxon>
        <taxon>Nematoda</taxon>
        <taxon>Chromadorea</taxon>
        <taxon>Rhabditida</taxon>
        <taxon>Rhabditina</taxon>
        <taxon>Rhabditomorpha</taxon>
        <taxon>Strongyloidea</taxon>
        <taxon>Ancylostomatidae</taxon>
        <taxon>Ancylostomatinae</taxon>
        <taxon>Ancylostoma</taxon>
    </lineage>
</organism>
<dbReference type="EMBL" id="JARK01001718">
    <property type="protein sequence ID" value="EYB81488.1"/>
    <property type="molecule type" value="Genomic_DNA"/>
</dbReference>
<evidence type="ECO:0000256" key="1">
    <source>
        <dbReference type="SAM" id="MobiDB-lite"/>
    </source>
</evidence>
<evidence type="ECO:0000313" key="3">
    <source>
        <dbReference type="Proteomes" id="UP000024635"/>
    </source>
</evidence>
<proteinExistence type="predicted"/>
<dbReference type="AlphaFoldDB" id="A0A016RT42"/>
<reference evidence="3" key="1">
    <citation type="journal article" date="2015" name="Nat. Genet.">
        <title>The genome and transcriptome of the zoonotic hookworm Ancylostoma ceylanicum identify infection-specific gene families.</title>
        <authorList>
            <person name="Schwarz E.M."/>
            <person name="Hu Y."/>
            <person name="Antoshechkin I."/>
            <person name="Miller M.M."/>
            <person name="Sternberg P.W."/>
            <person name="Aroian R.V."/>
        </authorList>
    </citation>
    <scope>NUCLEOTIDE SEQUENCE</scope>
    <source>
        <strain evidence="3">HY135</strain>
    </source>
</reference>
<feature type="region of interest" description="Disordered" evidence="1">
    <location>
        <begin position="1"/>
        <end position="24"/>
    </location>
</feature>
<dbReference type="Proteomes" id="UP000024635">
    <property type="component" value="Unassembled WGS sequence"/>
</dbReference>
<evidence type="ECO:0000313" key="2">
    <source>
        <dbReference type="EMBL" id="EYB81488.1"/>
    </source>
</evidence>
<sequence>MSVDSEDASPMAAESPGKSESPRRLVNYFMPHPLETNAVANPHRPTTEHLTTLHNHKHPKVGRYALNFKRNSYVDFYSFFFKDATCPILKEYPFLQRTYDLRLSMVTNGKHTDEKHA</sequence>
<keyword evidence="3" id="KW-1185">Reference proteome</keyword>
<name>A0A016RT42_9BILA</name>
<protein>
    <submittedName>
        <fullName evidence="2">Uncharacterized protein</fullName>
    </submittedName>
</protein>